<dbReference type="InterPro" id="IPR011051">
    <property type="entry name" value="RmlC_Cupin_sf"/>
</dbReference>
<dbReference type="AlphaFoldDB" id="A0A9W8YXF8"/>
<dbReference type="OrthoDB" id="4124983at2759"/>
<evidence type="ECO:0000313" key="3">
    <source>
        <dbReference type="Proteomes" id="UP001140453"/>
    </source>
</evidence>
<gene>
    <name evidence="2" type="ORF">N0V93_002896</name>
</gene>
<dbReference type="InterPro" id="IPR014710">
    <property type="entry name" value="RmlC-like_jellyroll"/>
</dbReference>
<dbReference type="PANTHER" id="PTHR36440">
    <property type="entry name" value="PUTATIVE (AFU_ORTHOLOGUE AFUA_8G07350)-RELATED"/>
    <property type="match status" value="1"/>
</dbReference>
<dbReference type="PANTHER" id="PTHR36440:SF1">
    <property type="entry name" value="PUTATIVE (AFU_ORTHOLOGUE AFUA_8G07350)-RELATED"/>
    <property type="match status" value="1"/>
</dbReference>
<accession>A0A9W8YXF8</accession>
<protein>
    <recommendedName>
        <fullName evidence="1">Cupin type-2 domain-containing protein</fullName>
    </recommendedName>
</protein>
<evidence type="ECO:0000313" key="2">
    <source>
        <dbReference type="EMBL" id="KAJ4393681.1"/>
    </source>
</evidence>
<evidence type="ECO:0000259" key="1">
    <source>
        <dbReference type="Pfam" id="PF07883"/>
    </source>
</evidence>
<keyword evidence="3" id="KW-1185">Reference proteome</keyword>
<feature type="domain" description="Cupin type-2" evidence="1">
    <location>
        <begin position="45"/>
        <end position="113"/>
    </location>
</feature>
<dbReference type="Pfam" id="PF07883">
    <property type="entry name" value="Cupin_2"/>
    <property type="match status" value="1"/>
</dbReference>
<reference evidence="2" key="1">
    <citation type="submission" date="2022-10" db="EMBL/GenBank/DDBJ databases">
        <title>Tapping the CABI collections for fungal endophytes: first genome assemblies for Collariella, Neodidymelliopsis, Ascochyta clinopodiicola, Didymella pomorum, Didymosphaeria variabile, Neocosmospora piperis and Neocucurbitaria cava.</title>
        <authorList>
            <person name="Hill R."/>
        </authorList>
    </citation>
    <scope>NUCLEOTIDE SEQUENCE</scope>
    <source>
        <strain evidence="2">IMI 355082</strain>
    </source>
</reference>
<proteinExistence type="predicted"/>
<dbReference type="InterPro" id="IPR013096">
    <property type="entry name" value="Cupin_2"/>
</dbReference>
<dbReference type="InterPro" id="IPR053146">
    <property type="entry name" value="QDO-like"/>
</dbReference>
<organism evidence="2 3">
    <name type="scientific">Gnomoniopsis smithogilvyi</name>
    <dbReference type="NCBI Taxonomy" id="1191159"/>
    <lineage>
        <taxon>Eukaryota</taxon>
        <taxon>Fungi</taxon>
        <taxon>Dikarya</taxon>
        <taxon>Ascomycota</taxon>
        <taxon>Pezizomycotina</taxon>
        <taxon>Sordariomycetes</taxon>
        <taxon>Sordariomycetidae</taxon>
        <taxon>Diaporthales</taxon>
        <taxon>Gnomoniaceae</taxon>
        <taxon>Gnomoniopsis</taxon>
    </lineage>
</organism>
<dbReference type="Proteomes" id="UP001140453">
    <property type="component" value="Unassembled WGS sequence"/>
</dbReference>
<name>A0A9W8YXF8_9PEZI</name>
<dbReference type="EMBL" id="JAPEVB010000002">
    <property type="protein sequence ID" value="KAJ4393681.1"/>
    <property type="molecule type" value="Genomic_DNA"/>
</dbReference>
<dbReference type="Gene3D" id="2.60.120.10">
    <property type="entry name" value="Jelly Rolls"/>
    <property type="match status" value="1"/>
</dbReference>
<dbReference type="SUPFAM" id="SSF51182">
    <property type="entry name" value="RmlC-like cupins"/>
    <property type="match status" value="1"/>
</dbReference>
<comment type="caution">
    <text evidence="2">The sequence shown here is derived from an EMBL/GenBank/DDBJ whole genome shotgun (WGS) entry which is preliminary data.</text>
</comment>
<sequence>MPVRGSVPVKLHRKEDAEILQIGKMTCFLLEDGSHTDNRIAAVILMLPPGAEGPPMHWSRMHDECFFVTKGTVQFTIPEGTIDAPQGSMMVVPPRATHSFVNASKVEEAEVYMTATPGYYIDYFRTLAQETEGGKEMTVEESEYLMALFGTFPADSDI</sequence>